<comment type="caution">
    <text evidence="6">The sequence shown here is derived from an EMBL/GenBank/DDBJ whole genome shotgun (WGS) entry which is preliminary data.</text>
</comment>
<keyword evidence="7" id="KW-1185">Reference proteome</keyword>
<evidence type="ECO:0000313" key="6">
    <source>
        <dbReference type="EMBL" id="MFD2660667.1"/>
    </source>
</evidence>
<organism evidence="6 7">
    <name type="scientific">Paenibacillus thailandensis</name>
    <dbReference type="NCBI Taxonomy" id="393250"/>
    <lineage>
        <taxon>Bacteria</taxon>
        <taxon>Bacillati</taxon>
        <taxon>Bacillota</taxon>
        <taxon>Bacilli</taxon>
        <taxon>Bacillales</taxon>
        <taxon>Paenibacillaceae</taxon>
        <taxon>Paenibacillus</taxon>
    </lineage>
</organism>
<dbReference type="EMBL" id="JBHUMY010000010">
    <property type="protein sequence ID" value="MFD2660667.1"/>
    <property type="molecule type" value="Genomic_DNA"/>
</dbReference>
<dbReference type="PROSITE" id="PS50977">
    <property type="entry name" value="HTH_TETR_2"/>
    <property type="match status" value="1"/>
</dbReference>
<dbReference type="Pfam" id="PF00440">
    <property type="entry name" value="TetR_N"/>
    <property type="match status" value="1"/>
</dbReference>
<dbReference type="Pfam" id="PF21993">
    <property type="entry name" value="TetR_C_13_2"/>
    <property type="match status" value="1"/>
</dbReference>
<protein>
    <submittedName>
        <fullName evidence="6">TetR/AcrR family transcriptional regulator</fullName>
    </submittedName>
</protein>
<dbReference type="InterPro" id="IPR009057">
    <property type="entry name" value="Homeodomain-like_sf"/>
</dbReference>
<reference evidence="7" key="1">
    <citation type="journal article" date="2019" name="Int. J. Syst. Evol. Microbiol.">
        <title>The Global Catalogue of Microorganisms (GCM) 10K type strain sequencing project: providing services to taxonomists for standard genome sequencing and annotation.</title>
        <authorList>
            <consortium name="The Broad Institute Genomics Platform"/>
            <consortium name="The Broad Institute Genome Sequencing Center for Infectious Disease"/>
            <person name="Wu L."/>
            <person name="Ma J."/>
        </authorList>
    </citation>
    <scope>NUCLEOTIDE SEQUENCE [LARGE SCALE GENOMIC DNA]</scope>
    <source>
        <strain evidence="7">TISTR 1827</strain>
    </source>
</reference>
<evidence type="ECO:0000256" key="1">
    <source>
        <dbReference type="ARBA" id="ARBA00023015"/>
    </source>
</evidence>
<evidence type="ECO:0000259" key="5">
    <source>
        <dbReference type="PROSITE" id="PS50977"/>
    </source>
</evidence>
<evidence type="ECO:0000313" key="7">
    <source>
        <dbReference type="Proteomes" id="UP001597493"/>
    </source>
</evidence>
<sequence>MREKTNSRDTIVETAAELFAKQGYHGTGLNQIIKESRCPKGSLYYYFPEGKEELAVECMHRIRREVADKWEELFAKAEQPADAIESFIEGMAKEAEASGFDCFIPFSFWMAPEASSVSGKLRQACQQVLDSWQRIVSGHLQASGVARSKADEIAMVVISLTEGALLLAQTNRDSQPIRNAAKYVRLLFNNINNFD</sequence>
<dbReference type="InterPro" id="IPR054156">
    <property type="entry name" value="YxaF_TetR_C"/>
</dbReference>
<keyword evidence="2 4" id="KW-0238">DNA-binding</keyword>
<dbReference type="RefSeq" id="WP_379272389.1">
    <property type="nucleotide sequence ID" value="NZ_JBHUGT010000010.1"/>
</dbReference>
<dbReference type="SUPFAM" id="SSF48498">
    <property type="entry name" value="Tetracyclin repressor-like, C-terminal domain"/>
    <property type="match status" value="1"/>
</dbReference>
<name>A0ABW5QWG0_9BACL</name>
<feature type="DNA-binding region" description="H-T-H motif" evidence="4">
    <location>
        <begin position="28"/>
        <end position="47"/>
    </location>
</feature>
<feature type="domain" description="HTH tetR-type" evidence="5">
    <location>
        <begin position="5"/>
        <end position="65"/>
    </location>
</feature>
<dbReference type="InterPro" id="IPR036271">
    <property type="entry name" value="Tet_transcr_reg_TetR-rel_C_sf"/>
</dbReference>
<proteinExistence type="predicted"/>
<gene>
    <name evidence="6" type="ORF">ACFSW5_10450</name>
</gene>
<keyword evidence="3" id="KW-0804">Transcription</keyword>
<keyword evidence="1" id="KW-0805">Transcription regulation</keyword>
<dbReference type="PANTHER" id="PTHR47506">
    <property type="entry name" value="TRANSCRIPTIONAL REGULATORY PROTEIN"/>
    <property type="match status" value="1"/>
</dbReference>
<evidence type="ECO:0000256" key="2">
    <source>
        <dbReference type="ARBA" id="ARBA00023125"/>
    </source>
</evidence>
<dbReference type="InterPro" id="IPR001647">
    <property type="entry name" value="HTH_TetR"/>
</dbReference>
<dbReference type="PANTHER" id="PTHR47506:SF3">
    <property type="entry name" value="HTH-TYPE TRANSCRIPTIONAL REGULATOR LMRA"/>
    <property type="match status" value="1"/>
</dbReference>
<dbReference type="SUPFAM" id="SSF46689">
    <property type="entry name" value="Homeodomain-like"/>
    <property type="match status" value="1"/>
</dbReference>
<evidence type="ECO:0000256" key="4">
    <source>
        <dbReference type="PROSITE-ProRule" id="PRU00335"/>
    </source>
</evidence>
<evidence type="ECO:0000256" key="3">
    <source>
        <dbReference type="ARBA" id="ARBA00023163"/>
    </source>
</evidence>
<accession>A0ABW5QWG0</accession>
<dbReference type="PRINTS" id="PR00455">
    <property type="entry name" value="HTHTETR"/>
</dbReference>
<dbReference type="Gene3D" id="1.10.357.10">
    <property type="entry name" value="Tetracycline Repressor, domain 2"/>
    <property type="match status" value="1"/>
</dbReference>
<dbReference type="Proteomes" id="UP001597493">
    <property type="component" value="Unassembled WGS sequence"/>
</dbReference>